<protein>
    <recommendedName>
        <fullName evidence="4">2-dehydropantoate 2-reductase</fullName>
        <ecNumber evidence="4">1.1.1.169</ecNumber>
    </recommendedName>
    <alternativeName>
        <fullName evidence="4">Ketopantoate reductase</fullName>
    </alternativeName>
</protein>
<proteinExistence type="inferred from homology"/>
<comment type="catalytic activity">
    <reaction evidence="4">
        <text>(R)-pantoate + NADP(+) = 2-dehydropantoate + NADPH + H(+)</text>
        <dbReference type="Rhea" id="RHEA:16233"/>
        <dbReference type="ChEBI" id="CHEBI:11561"/>
        <dbReference type="ChEBI" id="CHEBI:15378"/>
        <dbReference type="ChEBI" id="CHEBI:15980"/>
        <dbReference type="ChEBI" id="CHEBI:57783"/>
        <dbReference type="ChEBI" id="CHEBI:58349"/>
        <dbReference type="EC" id="1.1.1.169"/>
    </reaction>
</comment>
<dbReference type="Gene3D" id="1.10.1040.10">
    <property type="entry name" value="N-(1-d-carboxylethyl)-l-norvaline Dehydrogenase, domain 2"/>
    <property type="match status" value="1"/>
</dbReference>
<evidence type="ECO:0000256" key="1">
    <source>
        <dbReference type="ARBA" id="ARBA00007870"/>
    </source>
</evidence>
<dbReference type="STRING" id="1619308.B5808_14425"/>
<sequence>MRVLIVGAGAVGGYFGAGLIEAGRDVTFLVRERRADALLREGLRVAVGDTVTVHEHPQTVTAADAGSAGPFDAVVLSVKAFALDAAIDDITPFVGPDTMVLPLLNGMRHLDRLQDAFGERVLGGLCVVAAQLEEGGVVRRLAPGASLTLGELAGGESDRTTALAAELVGQGFDTRLTPDVRAMMWQKWVFLASGGAVTSLHDGAVGEIVATPTGALSALRIIDEVVAVATAEGYPPTARALETVQSALTEPGSSFTTSLFRDLRQGLPVENEHILGDLVERAVRRGIDTPLLAAAYARIRVYENRR</sequence>
<evidence type="ECO:0000256" key="2">
    <source>
        <dbReference type="ARBA" id="ARBA00022857"/>
    </source>
</evidence>
<dbReference type="NCBIfam" id="TIGR00745">
    <property type="entry name" value="apbA_panE"/>
    <property type="match status" value="1"/>
</dbReference>
<dbReference type="Pfam" id="PF08546">
    <property type="entry name" value="ApbA_C"/>
    <property type="match status" value="1"/>
</dbReference>
<comment type="similarity">
    <text evidence="1 4">Belongs to the ketopantoate reductase family.</text>
</comment>
<dbReference type="InterPro" id="IPR003710">
    <property type="entry name" value="ApbA"/>
</dbReference>
<evidence type="ECO:0000313" key="5">
    <source>
        <dbReference type="EMBL" id="ARJ06270.1"/>
    </source>
</evidence>
<dbReference type="SUPFAM" id="SSF51735">
    <property type="entry name" value="NAD(P)-binding Rossmann-fold domains"/>
    <property type="match status" value="1"/>
</dbReference>
<dbReference type="InterPro" id="IPR008927">
    <property type="entry name" value="6-PGluconate_DH-like_C_sf"/>
</dbReference>
<name>A0A1X9LW55_9MICO</name>
<dbReference type="GO" id="GO:0015940">
    <property type="term" value="P:pantothenate biosynthetic process"/>
    <property type="evidence" value="ECO:0007669"/>
    <property type="project" value="UniProtKB-UniPathway"/>
</dbReference>
<dbReference type="Pfam" id="PF02558">
    <property type="entry name" value="ApbA"/>
    <property type="match status" value="1"/>
</dbReference>
<dbReference type="InterPro" id="IPR036291">
    <property type="entry name" value="NAD(P)-bd_dom_sf"/>
</dbReference>
<evidence type="ECO:0000313" key="6">
    <source>
        <dbReference type="Proteomes" id="UP000192775"/>
    </source>
</evidence>
<keyword evidence="2 4" id="KW-0521">NADP</keyword>
<dbReference type="InterPro" id="IPR013328">
    <property type="entry name" value="6PGD_dom2"/>
</dbReference>
<dbReference type="InterPro" id="IPR013332">
    <property type="entry name" value="KPR_N"/>
</dbReference>
<reference evidence="5 6" key="1">
    <citation type="submission" date="2017-04" db="EMBL/GenBank/DDBJ databases">
        <authorList>
            <person name="Afonso C.L."/>
            <person name="Miller P.J."/>
            <person name="Scott M.A."/>
            <person name="Spackman E."/>
            <person name="Goraichik I."/>
            <person name="Dimitrov K.M."/>
            <person name="Suarez D.L."/>
            <person name="Swayne D.E."/>
        </authorList>
    </citation>
    <scope>NUCLEOTIDE SEQUENCE [LARGE SCALE GENOMIC DNA]</scope>
    <source>
        <strain evidence="6">XA(T)</strain>
    </source>
</reference>
<comment type="pathway">
    <text evidence="4">Cofactor biosynthesis; (R)-pantothenate biosynthesis; (R)-pantoate from 3-methyl-2-oxobutanoate: step 2/2.</text>
</comment>
<dbReference type="AlphaFoldDB" id="A0A1X9LW55"/>
<dbReference type="EC" id="1.1.1.169" evidence="4"/>
<dbReference type="Proteomes" id="UP000192775">
    <property type="component" value="Chromosome"/>
</dbReference>
<evidence type="ECO:0000256" key="4">
    <source>
        <dbReference type="RuleBase" id="RU362068"/>
    </source>
</evidence>
<dbReference type="Gene3D" id="3.40.50.720">
    <property type="entry name" value="NAD(P)-binding Rossmann-like Domain"/>
    <property type="match status" value="1"/>
</dbReference>
<dbReference type="GO" id="GO:0008677">
    <property type="term" value="F:2-dehydropantoate 2-reductase activity"/>
    <property type="evidence" value="ECO:0007669"/>
    <property type="project" value="UniProtKB-EC"/>
</dbReference>
<dbReference type="UniPathway" id="UPA00028">
    <property type="reaction ID" value="UER00004"/>
</dbReference>
<evidence type="ECO:0000256" key="3">
    <source>
        <dbReference type="ARBA" id="ARBA00023002"/>
    </source>
</evidence>
<dbReference type="RefSeq" id="WP_085020408.1">
    <property type="nucleotide sequence ID" value="NZ_BMHD01000001.1"/>
</dbReference>
<keyword evidence="4" id="KW-0566">Pantothenate biosynthesis</keyword>
<dbReference type="FunFam" id="3.40.50.720:FF:000307">
    <property type="entry name" value="2-dehydropantoate 2-reductase"/>
    <property type="match status" value="1"/>
</dbReference>
<keyword evidence="3 4" id="KW-0560">Oxidoreductase</keyword>
<dbReference type="FunFam" id="1.10.1040.10:FF:000017">
    <property type="entry name" value="2-dehydropantoate 2-reductase"/>
    <property type="match status" value="1"/>
</dbReference>
<dbReference type="PANTHER" id="PTHR21708:SF26">
    <property type="entry name" value="2-DEHYDROPANTOATE 2-REDUCTASE"/>
    <property type="match status" value="1"/>
</dbReference>
<organism evidence="5 6">
    <name type="scientific">Cnuibacter physcomitrellae</name>
    <dbReference type="NCBI Taxonomy" id="1619308"/>
    <lineage>
        <taxon>Bacteria</taxon>
        <taxon>Bacillati</taxon>
        <taxon>Actinomycetota</taxon>
        <taxon>Actinomycetes</taxon>
        <taxon>Micrococcales</taxon>
        <taxon>Microbacteriaceae</taxon>
        <taxon>Cnuibacter</taxon>
    </lineage>
</organism>
<dbReference type="InterPro" id="IPR051402">
    <property type="entry name" value="KPR-Related"/>
</dbReference>
<gene>
    <name evidence="5" type="ORF">B5808_14425</name>
</gene>
<dbReference type="PANTHER" id="PTHR21708">
    <property type="entry name" value="PROBABLE 2-DEHYDROPANTOATE 2-REDUCTASE"/>
    <property type="match status" value="1"/>
</dbReference>
<dbReference type="SUPFAM" id="SSF48179">
    <property type="entry name" value="6-phosphogluconate dehydrogenase C-terminal domain-like"/>
    <property type="match status" value="1"/>
</dbReference>
<dbReference type="EMBL" id="CP020715">
    <property type="protein sequence ID" value="ARJ06270.1"/>
    <property type="molecule type" value="Genomic_DNA"/>
</dbReference>
<keyword evidence="6" id="KW-1185">Reference proteome</keyword>
<accession>A0A1X9LW55</accession>
<comment type="function">
    <text evidence="4">Catalyzes the NADPH-dependent reduction of ketopantoate into pantoic acid.</text>
</comment>
<dbReference type="GO" id="GO:0005737">
    <property type="term" value="C:cytoplasm"/>
    <property type="evidence" value="ECO:0007669"/>
    <property type="project" value="TreeGrafter"/>
</dbReference>
<dbReference type="InterPro" id="IPR013752">
    <property type="entry name" value="KPA_reductase"/>
</dbReference>
<dbReference type="KEGG" id="cphy:B5808_14425"/>